<dbReference type="AlphaFoldDB" id="A0A4C1XJM9"/>
<dbReference type="Proteomes" id="UP000299102">
    <property type="component" value="Unassembled WGS sequence"/>
</dbReference>
<organism evidence="1 2">
    <name type="scientific">Eumeta variegata</name>
    <name type="common">Bagworm moth</name>
    <name type="synonym">Eumeta japonica</name>
    <dbReference type="NCBI Taxonomy" id="151549"/>
    <lineage>
        <taxon>Eukaryota</taxon>
        <taxon>Metazoa</taxon>
        <taxon>Ecdysozoa</taxon>
        <taxon>Arthropoda</taxon>
        <taxon>Hexapoda</taxon>
        <taxon>Insecta</taxon>
        <taxon>Pterygota</taxon>
        <taxon>Neoptera</taxon>
        <taxon>Endopterygota</taxon>
        <taxon>Lepidoptera</taxon>
        <taxon>Glossata</taxon>
        <taxon>Ditrysia</taxon>
        <taxon>Tineoidea</taxon>
        <taxon>Psychidae</taxon>
        <taxon>Oiketicinae</taxon>
        <taxon>Eumeta</taxon>
    </lineage>
</organism>
<evidence type="ECO:0000313" key="2">
    <source>
        <dbReference type="Proteomes" id="UP000299102"/>
    </source>
</evidence>
<gene>
    <name evidence="1" type="ORF">EVAR_3117_1</name>
</gene>
<protein>
    <submittedName>
        <fullName evidence="1">Uncharacterized protein</fullName>
    </submittedName>
</protein>
<dbReference type="EMBL" id="BGZK01000841">
    <property type="protein sequence ID" value="GBP62415.1"/>
    <property type="molecule type" value="Genomic_DNA"/>
</dbReference>
<comment type="caution">
    <text evidence="1">The sequence shown here is derived from an EMBL/GenBank/DDBJ whole genome shotgun (WGS) entry which is preliminary data.</text>
</comment>
<proteinExistence type="predicted"/>
<accession>A0A4C1XJM9</accession>
<keyword evidence="2" id="KW-1185">Reference proteome</keyword>
<sequence length="105" mass="12046">MPLTIRSLSPVMSINHQRKKKLVESTSDHPHYRVSKPLLQRNALQTKKVQYNAQNSAAVKLVTKASQRKAGEKEEPGSIESAHHIIRRQLERQSFARGTEHCLYF</sequence>
<evidence type="ECO:0000313" key="1">
    <source>
        <dbReference type="EMBL" id="GBP62415.1"/>
    </source>
</evidence>
<name>A0A4C1XJM9_EUMVA</name>
<reference evidence="1 2" key="1">
    <citation type="journal article" date="2019" name="Commun. Biol.">
        <title>The bagworm genome reveals a unique fibroin gene that provides high tensile strength.</title>
        <authorList>
            <person name="Kono N."/>
            <person name="Nakamura H."/>
            <person name="Ohtoshi R."/>
            <person name="Tomita M."/>
            <person name="Numata K."/>
            <person name="Arakawa K."/>
        </authorList>
    </citation>
    <scope>NUCLEOTIDE SEQUENCE [LARGE SCALE GENOMIC DNA]</scope>
</reference>